<organism evidence="1 2">
    <name type="scientific">Candidatus Hydrogenisulfobacillus filiaventi</name>
    <dbReference type="NCBI Taxonomy" id="2707344"/>
    <lineage>
        <taxon>Bacteria</taxon>
        <taxon>Bacillati</taxon>
        <taxon>Bacillota</taxon>
        <taxon>Clostridia</taxon>
        <taxon>Eubacteriales</taxon>
        <taxon>Clostridiales Family XVII. Incertae Sedis</taxon>
        <taxon>Candidatus Hydrogenisulfobacillus</taxon>
    </lineage>
</organism>
<evidence type="ECO:0000313" key="2">
    <source>
        <dbReference type="Proteomes" id="UP000503399"/>
    </source>
</evidence>
<dbReference type="AlphaFoldDB" id="A0A6F8ZF60"/>
<evidence type="ECO:0000313" key="1">
    <source>
        <dbReference type="EMBL" id="CAB1128385.1"/>
    </source>
</evidence>
<reference evidence="1 2" key="1">
    <citation type="submission" date="2020-02" db="EMBL/GenBank/DDBJ databases">
        <authorList>
            <person name="Hogendoorn C."/>
        </authorList>
    </citation>
    <scope>NUCLEOTIDE SEQUENCE [LARGE SCALE GENOMIC DNA]</scope>
    <source>
        <strain evidence="1">R501</strain>
    </source>
</reference>
<dbReference type="Proteomes" id="UP000503399">
    <property type="component" value="Chromosome"/>
</dbReference>
<protein>
    <submittedName>
        <fullName evidence="1">Uncharacterized protein</fullName>
    </submittedName>
</protein>
<dbReference type="KEGG" id="hfv:R50_0879"/>
<dbReference type="EMBL" id="LR778114">
    <property type="protein sequence ID" value="CAB1128385.1"/>
    <property type="molecule type" value="Genomic_DNA"/>
</dbReference>
<keyword evidence="2" id="KW-1185">Reference proteome</keyword>
<gene>
    <name evidence="1" type="ORF">R50_0879</name>
</gene>
<name>A0A6F8ZF60_9FIRM</name>
<accession>A0A6F8ZF60</accession>
<sequence length="59" mass="6427">MLRGWPPSMTLVRIGPRFFDTSVLSEALAPVLGPLRTQRGPLSFAFRHGLPHLCGGPIT</sequence>
<proteinExistence type="predicted"/>